<evidence type="ECO:0000256" key="6">
    <source>
        <dbReference type="PROSITE-ProRule" id="PRU00169"/>
    </source>
</evidence>
<feature type="domain" description="Response regulatory" evidence="8">
    <location>
        <begin position="18"/>
        <end position="132"/>
    </location>
</feature>
<evidence type="ECO:0000313" key="10">
    <source>
        <dbReference type="Proteomes" id="UP000316476"/>
    </source>
</evidence>
<comment type="caution">
    <text evidence="9">The sequence shown here is derived from an EMBL/GenBank/DDBJ whole genome shotgun (WGS) entry which is preliminary data.</text>
</comment>
<dbReference type="InterPro" id="IPR009057">
    <property type="entry name" value="Homeodomain-like_sf"/>
</dbReference>
<dbReference type="InterPro" id="IPR025944">
    <property type="entry name" value="Sigma_54_int_dom_CS"/>
</dbReference>
<evidence type="ECO:0000259" key="7">
    <source>
        <dbReference type="PROSITE" id="PS50045"/>
    </source>
</evidence>
<gene>
    <name evidence="9" type="primary">qseF</name>
    <name evidence="9" type="ORF">V7x_48100</name>
</gene>
<keyword evidence="3" id="KW-0805">Transcription regulation</keyword>
<dbReference type="SMART" id="SM00448">
    <property type="entry name" value="REC"/>
    <property type="match status" value="1"/>
</dbReference>
<dbReference type="InterPro" id="IPR027417">
    <property type="entry name" value="P-loop_NTPase"/>
</dbReference>
<dbReference type="GO" id="GO:0043565">
    <property type="term" value="F:sequence-specific DNA binding"/>
    <property type="evidence" value="ECO:0007669"/>
    <property type="project" value="InterPro"/>
</dbReference>
<dbReference type="InterPro" id="IPR001789">
    <property type="entry name" value="Sig_transdc_resp-reg_receiver"/>
</dbReference>
<dbReference type="Pfam" id="PF00072">
    <property type="entry name" value="Response_reg"/>
    <property type="match status" value="1"/>
</dbReference>
<dbReference type="InterPro" id="IPR002197">
    <property type="entry name" value="HTH_Fis"/>
</dbReference>
<dbReference type="GO" id="GO:0000160">
    <property type="term" value="P:phosphorelay signal transduction system"/>
    <property type="evidence" value="ECO:0007669"/>
    <property type="project" value="InterPro"/>
</dbReference>
<dbReference type="PANTHER" id="PTHR32071:SF100">
    <property type="entry name" value="RESPONSE REGULATOR PROTEIN PILR"/>
    <property type="match status" value="1"/>
</dbReference>
<feature type="domain" description="Sigma-54 factor interaction" evidence="7">
    <location>
        <begin position="157"/>
        <end position="378"/>
    </location>
</feature>
<dbReference type="PRINTS" id="PR01590">
    <property type="entry name" value="HTHFIS"/>
</dbReference>
<dbReference type="InterPro" id="IPR025943">
    <property type="entry name" value="Sigma_54_int_dom_ATP-bd_2"/>
</dbReference>
<accession>A0A5C6FPB3</accession>
<dbReference type="EMBL" id="SJPZ01000002">
    <property type="protein sequence ID" value="TWU63072.1"/>
    <property type="molecule type" value="Genomic_DNA"/>
</dbReference>
<dbReference type="Gene3D" id="3.40.50.2300">
    <property type="match status" value="1"/>
</dbReference>
<dbReference type="Proteomes" id="UP000316476">
    <property type="component" value="Unassembled WGS sequence"/>
</dbReference>
<evidence type="ECO:0000259" key="8">
    <source>
        <dbReference type="PROSITE" id="PS50110"/>
    </source>
</evidence>
<dbReference type="AlphaFoldDB" id="A0A5C6FPB3"/>
<dbReference type="Gene3D" id="1.10.10.60">
    <property type="entry name" value="Homeodomain-like"/>
    <property type="match status" value="1"/>
</dbReference>
<protein>
    <submittedName>
        <fullName evidence="9">Transcriptional regulatory protein QseF</fullName>
    </submittedName>
</protein>
<keyword evidence="4" id="KW-0238">DNA-binding</keyword>
<evidence type="ECO:0000256" key="2">
    <source>
        <dbReference type="ARBA" id="ARBA00022840"/>
    </source>
</evidence>
<dbReference type="FunFam" id="3.40.50.300:FF:000006">
    <property type="entry name" value="DNA-binding transcriptional regulator NtrC"/>
    <property type="match status" value="1"/>
</dbReference>
<feature type="modified residue" description="4-aspartylphosphate" evidence="6">
    <location>
        <position position="67"/>
    </location>
</feature>
<dbReference type="SUPFAM" id="SSF52172">
    <property type="entry name" value="CheY-like"/>
    <property type="match status" value="1"/>
</dbReference>
<reference evidence="9 10" key="1">
    <citation type="submission" date="2019-02" db="EMBL/GenBank/DDBJ databases">
        <title>Deep-cultivation of Planctomycetes and their phenomic and genomic characterization uncovers novel biology.</title>
        <authorList>
            <person name="Wiegand S."/>
            <person name="Jogler M."/>
            <person name="Boedeker C."/>
            <person name="Pinto D."/>
            <person name="Vollmers J."/>
            <person name="Rivas-Marin E."/>
            <person name="Kohn T."/>
            <person name="Peeters S.H."/>
            <person name="Heuer A."/>
            <person name="Rast P."/>
            <person name="Oberbeckmann S."/>
            <person name="Bunk B."/>
            <person name="Jeske O."/>
            <person name="Meyerdierks A."/>
            <person name="Storesund J.E."/>
            <person name="Kallscheuer N."/>
            <person name="Luecker S."/>
            <person name="Lage O.M."/>
            <person name="Pohl T."/>
            <person name="Merkel B.J."/>
            <person name="Hornburger P."/>
            <person name="Mueller R.-W."/>
            <person name="Bruemmer F."/>
            <person name="Labrenz M."/>
            <person name="Spormann A.M."/>
            <person name="Op Den Camp H."/>
            <person name="Overmann J."/>
            <person name="Amann R."/>
            <person name="Jetten M.S.M."/>
            <person name="Mascher T."/>
            <person name="Medema M.H."/>
            <person name="Devos D.P."/>
            <person name="Kaster A.-K."/>
            <person name="Ovreas L."/>
            <person name="Rohde M."/>
            <person name="Galperin M.Y."/>
            <person name="Jogler C."/>
        </authorList>
    </citation>
    <scope>NUCLEOTIDE SEQUENCE [LARGE SCALE GENOMIC DNA]</scope>
    <source>
        <strain evidence="9 10">V7</strain>
    </source>
</reference>
<dbReference type="PROSITE" id="PS00675">
    <property type="entry name" value="SIGMA54_INTERACT_1"/>
    <property type="match status" value="1"/>
</dbReference>
<dbReference type="GO" id="GO:0006355">
    <property type="term" value="P:regulation of DNA-templated transcription"/>
    <property type="evidence" value="ECO:0007669"/>
    <property type="project" value="InterPro"/>
</dbReference>
<evidence type="ECO:0000256" key="3">
    <source>
        <dbReference type="ARBA" id="ARBA00023015"/>
    </source>
</evidence>
<dbReference type="InterPro" id="IPR025662">
    <property type="entry name" value="Sigma_54_int_dom_ATP-bd_1"/>
</dbReference>
<keyword evidence="5" id="KW-0804">Transcription</keyword>
<dbReference type="PROSITE" id="PS00676">
    <property type="entry name" value="SIGMA54_INTERACT_2"/>
    <property type="match status" value="1"/>
</dbReference>
<dbReference type="Pfam" id="PF00158">
    <property type="entry name" value="Sigma54_activat"/>
    <property type="match status" value="1"/>
</dbReference>
<dbReference type="PROSITE" id="PS50110">
    <property type="entry name" value="RESPONSE_REGULATORY"/>
    <property type="match status" value="1"/>
</dbReference>
<keyword evidence="1" id="KW-0547">Nucleotide-binding</keyword>
<evidence type="ECO:0000313" key="9">
    <source>
        <dbReference type="EMBL" id="TWU63072.1"/>
    </source>
</evidence>
<dbReference type="CDD" id="cd00009">
    <property type="entry name" value="AAA"/>
    <property type="match status" value="1"/>
</dbReference>
<dbReference type="GO" id="GO:0005524">
    <property type="term" value="F:ATP binding"/>
    <property type="evidence" value="ECO:0007669"/>
    <property type="project" value="UniProtKB-KW"/>
</dbReference>
<dbReference type="PROSITE" id="PS00688">
    <property type="entry name" value="SIGMA54_INTERACT_3"/>
    <property type="match status" value="1"/>
</dbReference>
<dbReference type="Gene3D" id="3.40.50.300">
    <property type="entry name" value="P-loop containing nucleotide triphosphate hydrolases"/>
    <property type="match status" value="1"/>
</dbReference>
<dbReference type="Gene3D" id="1.10.8.60">
    <property type="match status" value="1"/>
</dbReference>
<organism evidence="9 10">
    <name type="scientific">Crateriforma conspicua</name>
    <dbReference type="NCBI Taxonomy" id="2527996"/>
    <lineage>
        <taxon>Bacteria</taxon>
        <taxon>Pseudomonadati</taxon>
        <taxon>Planctomycetota</taxon>
        <taxon>Planctomycetia</taxon>
        <taxon>Planctomycetales</taxon>
        <taxon>Planctomycetaceae</taxon>
        <taxon>Crateriforma</taxon>
    </lineage>
</organism>
<evidence type="ECO:0000256" key="4">
    <source>
        <dbReference type="ARBA" id="ARBA00023125"/>
    </source>
</evidence>
<proteinExistence type="predicted"/>
<dbReference type="PANTHER" id="PTHR32071">
    <property type="entry name" value="TRANSCRIPTIONAL REGULATORY PROTEIN"/>
    <property type="match status" value="1"/>
</dbReference>
<sequence length="481" mass="53343">MPGPSPCVIGTMDNRLMKLLLVDHDDDFRQGCARWMQHKGHRVTQATCGVEALQLCERHGYDVVVIDIDMPGVTGLEFLQRVRHDDLDLEVVILTGQGSISSAVAAMQMGACDYLTKPCALGELEHHCHVAHDRAVLRRENQNLKAVMSRQRPSARLVGHSAPIASVKRMIEKVAPTDKPVLIEGESGTGKEVVARLIQKHSHVAERPFVTINCAALPEQLVESELFGHLKGSFTGATADKPGLFEIADGGTLFIDEIGELPPSLQPKLLRVLEDGSMRRIGCHKERVVNVRVIAATNRDLEAEVEQGRFRRDLYYRINVLSLRLPPLRDRVGDIDVLIDHLLPDDWHVDVLARQAMNAYHWPGNIRQLINVLERAMILASGQEITLDDLTHDVADCTGDAECQVATATPRSILDQAGMQEGRTPLTIDELTKTHVLDVLSACNGNKAKTARMLGIHRRKLYRLLHRYEGDAVPATDDVVQ</sequence>
<dbReference type="SUPFAM" id="SSF52540">
    <property type="entry name" value="P-loop containing nucleoside triphosphate hydrolases"/>
    <property type="match status" value="1"/>
</dbReference>
<dbReference type="PROSITE" id="PS50045">
    <property type="entry name" value="SIGMA54_INTERACT_4"/>
    <property type="match status" value="1"/>
</dbReference>
<evidence type="ECO:0000256" key="1">
    <source>
        <dbReference type="ARBA" id="ARBA00022741"/>
    </source>
</evidence>
<dbReference type="InterPro" id="IPR002078">
    <property type="entry name" value="Sigma_54_int"/>
</dbReference>
<dbReference type="InterPro" id="IPR003593">
    <property type="entry name" value="AAA+_ATPase"/>
</dbReference>
<keyword evidence="6" id="KW-0597">Phosphoprotein</keyword>
<evidence type="ECO:0000256" key="5">
    <source>
        <dbReference type="ARBA" id="ARBA00023163"/>
    </source>
</evidence>
<dbReference type="InterPro" id="IPR058031">
    <property type="entry name" value="AAA_lid_NorR"/>
</dbReference>
<dbReference type="SUPFAM" id="SSF46689">
    <property type="entry name" value="Homeodomain-like"/>
    <property type="match status" value="1"/>
</dbReference>
<dbReference type="Pfam" id="PF02954">
    <property type="entry name" value="HTH_8"/>
    <property type="match status" value="1"/>
</dbReference>
<name>A0A5C6FPB3_9PLAN</name>
<dbReference type="Pfam" id="PF25601">
    <property type="entry name" value="AAA_lid_14"/>
    <property type="match status" value="1"/>
</dbReference>
<keyword evidence="2" id="KW-0067">ATP-binding</keyword>
<dbReference type="InterPro" id="IPR011006">
    <property type="entry name" value="CheY-like_superfamily"/>
</dbReference>
<dbReference type="SMART" id="SM00382">
    <property type="entry name" value="AAA"/>
    <property type="match status" value="1"/>
</dbReference>